<evidence type="ECO:0000259" key="1">
    <source>
        <dbReference type="Pfam" id="PF17921"/>
    </source>
</evidence>
<dbReference type="AlphaFoldDB" id="A0A0C2MCF4"/>
<organism evidence="2 3">
    <name type="scientific">Thelohanellus kitauei</name>
    <name type="common">Myxosporean</name>
    <dbReference type="NCBI Taxonomy" id="669202"/>
    <lineage>
        <taxon>Eukaryota</taxon>
        <taxon>Metazoa</taxon>
        <taxon>Cnidaria</taxon>
        <taxon>Myxozoa</taxon>
        <taxon>Myxosporea</taxon>
        <taxon>Bivalvulida</taxon>
        <taxon>Platysporina</taxon>
        <taxon>Myxobolidae</taxon>
        <taxon>Thelohanellus</taxon>
    </lineage>
</organism>
<evidence type="ECO:0000313" key="2">
    <source>
        <dbReference type="EMBL" id="KII64771.1"/>
    </source>
</evidence>
<proteinExistence type="predicted"/>
<dbReference type="Pfam" id="PF17921">
    <property type="entry name" value="Integrase_H2C2"/>
    <property type="match status" value="1"/>
</dbReference>
<sequence length="190" mass="22310">MLFIESAHYDSMKNLSLLVIVPIIKKAFMEHFDDAIISGNGSYDKTLDRLRRMRYWPGMFSDTTAYCQACSHISLTTPTFLSNGPWETVGVDILELNNKSKLVPEDPRTQKTSQYWESGWKVFNELRTTVELFNQEKTNTIIVNKDRVKPYNDWIRIHQQGNETFEFAKLFKVDLSRRYPLRYRTPAITK</sequence>
<gene>
    <name evidence="2" type="ORF">RF11_07199</name>
</gene>
<dbReference type="Proteomes" id="UP000031668">
    <property type="component" value="Unassembled WGS sequence"/>
</dbReference>
<dbReference type="OrthoDB" id="2286242at2759"/>
<feature type="domain" description="Integrase zinc-binding" evidence="1">
    <location>
        <begin position="26"/>
        <end position="71"/>
    </location>
</feature>
<dbReference type="InterPro" id="IPR041588">
    <property type="entry name" value="Integrase_H2C2"/>
</dbReference>
<keyword evidence="3" id="KW-1185">Reference proteome</keyword>
<dbReference type="EMBL" id="JWZT01004103">
    <property type="protein sequence ID" value="KII64771.1"/>
    <property type="molecule type" value="Genomic_DNA"/>
</dbReference>
<dbReference type="Gene3D" id="1.10.340.70">
    <property type="match status" value="1"/>
</dbReference>
<name>A0A0C2MCF4_THEKT</name>
<reference evidence="2 3" key="1">
    <citation type="journal article" date="2014" name="Genome Biol. Evol.">
        <title>The genome of the myxosporean Thelohanellus kitauei shows adaptations to nutrient acquisition within its fish host.</title>
        <authorList>
            <person name="Yang Y."/>
            <person name="Xiong J."/>
            <person name="Zhou Z."/>
            <person name="Huo F."/>
            <person name="Miao W."/>
            <person name="Ran C."/>
            <person name="Liu Y."/>
            <person name="Zhang J."/>
            <person name="Feng J."/>
            <person name="Wang M."/>
            <person name="Wang M."/>
            <person name="Wang L."/>
            <person name="Yao B."/>
        </authorList>
    </citation>
    <scope>NUCLEOTIDE SEQUENCE [LARGE SCALE GENOMIC DNA]</scope>
    <source>
        <strain evidence="2">Wuqing</strain>
    </source>
</reference>
<accession>A0A0C2MCF4</accession>
<comment type="caution">
    <text evidence="2">The sequence shown here is derived from an EMBL/GenBank/DDBJ whole genome shotgun (WGS) entry which is preliminary data.</text>
</comment>
<evidence type="ECO:0000313" key="3">
    <source>
        <dbReference type="Proteomes" id="UP000031668"/>
    </source>
</evidence>
<protein>
    <recommendedName>
        <fullName evidence="1">Integrase zinc-binding domain-containing protein</fullName>
    </recommendedName>
</protein>